<keyword evidence="1" id="KW-0812">Transmembrane</keyword>
<evidence type="ECO:0000313" key="2">
    <source>
        <dbReference type="EnsemblMetazoa" id="GPAI045589-PA"/>
    </source>
</evidence>
<dbReference type="STRING" id="7398.A0A1B0AH50"/>
<proteinExistence type="predicted"/>
<dbReference type="AlphaFoldDB" id="A0A1B0AH50"/>
<reference evidence="2" key="2">
    <citation type="submission" date="2020-05" db="UniProtKB">
        <authorList>
            <consortium name="EnsemblMetazoa"/>
        </authorList>
    </citation>
    <scope>IDENTIFICATION</scope>
    <source>
        <strain evidence="2">IAEA</strain>
    </source>
</reference>
<protein>
    <submittedName>
        <fullName evidence="2">Uncharacterized protein</fullName>
    </submittedName>
</protein>
<sequence>MVGALKESFDSKESNWIKGSVQATANFEDGLHVPVVLEAIRKLSETKFWQRLQINSDSPSNYDQIMRFARMSTISVFMLCSCFCVPASRNFWFRVFAMRLRFPGCGFFLYNFVTAVKQLNDINQMLDFLLRLCNPLRIRI</sequence>
<dbReference type="VEuPathDB" id="VectorBase:GPAI045589"/>
<keyword evidence="1" id="KW-0472">Membrane</keyword>
<accession>A0A1B0AH50</accession>
<reference evidence="3" key="1">
    <citation type="submission" date="2014-03" db="EMBL/GenBank/DDBJ databases">
        <authorList>
            <person name="Aksoy S."/>
            <person name="Warren W."/>
            <person name="Wilson R.K."/>
        </authorList>
    </citation>
    <scope>NUCLEOTIDE SEQUENCE [LARGE SCALE GENOMIC DNA]</scope>
    <source>
        <strain evidence="3">IAEA</strain>
    </source>
</reference>
<evidence type="ECO:0000256" key="1">
    <source>
        <dbReference type="SAM" id="Phobius"/>
    </source>
</evidence>
<dbReference type="EnsemblMetazoa" id="GPAI045589-RA">
    <property type="protein sequence ID" value="GPAI045589-PA"/>
    <property type="gene ID" value="GPAI045589"/>
</dbReference>
<dbReference type="Proteomes" id="UP000092445">
    <property type="component" value="Unassembled WGS sequence"/>
</dbReference>
<evidence type="ECO:0000313" key="3">
    <source>
        <dbReference type="Proteomes" id="UP000092445"/>
    </source>
</evidence>
<feature type="transmembrane region" description="Helical" evidence="1">
    <location>
        <begin position="68"/>
        <end position="92"/>
    </location>
</feature>
<organism evidence="2 3">
    <name type="scientific">Glossina pallidipes</name>
    <name type="common">Tsetse fly</name>
    <dbReference type="NCBI Taxonomy" id="7398"/>
    <lineage>
        <taxon>Eukaryota</taxon>
        <taxon>Metazoa</taxon>
        <taxon>Ecdysozoa</taxon>
        <taxon>Arthropoda</taxon>
        <taxon>Hexapoda</taxon>
        <taxon>Insecta</taxon>
        <taxon>Pterygota</taxon>
        <taxon>Neoptera</taxon>
        <taxon>Endopterygota</taxon>
        <taxon>Diptera</taxon>
        <taxon>Brachycera</taxon>
        <taxon>Muscomorpha</taxon>
        <taxon>Hippoboscoidea</taxon>
        <taxon>Glossinidae</taxon>
        <taxon>Glossina</taxon>
    </lineage>
</organism>
<keyword evidence="1" id="KW-1133">Transmembrane helix</keyword>
<name>A0A1B0AH50_GLOPL</name>
<keyword evidence="3" id="KW-1185">Reference proteome</keyword>